<comment type="caution">
    <text evidence="9">The sequence shown here is derived from an EMBL/GenBank/DDBJ whole genome shotgun (WGS) entry which is preliminary data.</text>
</comment>
<keyword evidence="10" id="KW-1185">Reference proteome</keyword>
<feature type="transmembrane region" description="Helical" evidence="7">
    <location>
        <begin position="85"/>
        <end position="103"/>
    </location>
</feature>
<keyword evidence="5 7" id="KW-0472">Membrane</keyword>
<evidence type="ECO:0000313" key="10">
    <source>
        <dbReference type="Proteomes" id="UP001159405"/>
    </source>
</evidence>
<dbReference type="Gene3D" id="1.10.287.70">
    <property type="match status" value="2"/>
</dbReference>
<reference evidence="9 10" key="1">
    <citation type="submission" date="2022-05" db="EMBL/GenBank/DDBJ databases">
        <authorList>
            <consortium name="Genoscope - CEA"/>
            <person name="William W."/>
        </authorList>
    </citation>
    <scope>NUCLEOTIDE SEQUENCE [LARGE SCALE GENOMIC DNA]</scope>
</reference>
<dbReference type="InterPro" id="IPR018247">
    <property type="entry name" value="EF_Hand_1_Ca_BS"/>
</dbReference>
<feature type="transmembrane region" description="Helical" evidence="7">
    <location>
        <begin position="152"/>
        <end position="171"/>
    </location>
</feature>
<evidence type="ECO:0000256" key="4">
    <source>
        <dbReference type="ARBA" id="ARBA00022989"/>
    </source>
</evidence>
<keyword evidence="4 7" id="KW-1133">Transmembrane helix</keyword>
<feature type="transmembrane region" description="Helical" evidence="7">
    <location>
        <begin position="537"/>
        <end position="565"/>
    </location>
</feature>
<evidence type="ECO:0000256" key="2">
    <source>
        <dbReference type="ARBA" id="ARBA00022692"/>
    </source>
</evidence>
<dbReference type="Proteomes" id="UP001159405">
    <property type="component" value="Unassembled WGS sequence"/>
</dbReference>
<feature type="transmembrane region" description="Helical" evidence="7">
    <location>
        <begin position="115"/>
        <end position="140"/>
    </location>
</feature>
<dbReference type="Pfam" id="PF00520">
    <property type="entry name" value="Ion_trans"/>
    <property type="match status" value="2"/>
</dbReference>
<dbReference type="Gene3D" id="1.20.120.350">
    <property type="entry name" value="Voltage-gated potassium channels. Chain C"/>
    <property type="match status" value="2"/>
</dbReference>
<dbReference type="SUPFAM" id="SSF81324">
    <property type="entry name" value="Voltage-gated potassium channels"/>
    <property type="match status" value="2"/>
</dbReference>
<feature type="transmembrane region" description="Helical" evidence="7">
    <location>
        <begin position="215"/>
        <end position="238"/>
    </location>
</feature>
<dbReference type="PANTHER" id="PTHR46726">
    <property type="entry name" value="TWO PORE CHANNEL 3"/>
    <property type="match status" value="1"/>
</dbReference>
<proteinExistence type="predicted"/>
<keyword evidence="3" id="KW-0106">Calcium</keyword>
<protein>
    <recommendedName>
        <fullName evidence="8">EF-hand domain-containing protein</fullName>
    </recommendedName>
</protein>
<name>A0ABN8NXM7_9CNID</name>
<dbReference type="InterPro" id="IPR002048">
    <property type="entry name" value="EF_hand_dom"/>
</dbReference>
<dbReference type="PROSITE" id="PS50222">
    <property type="entry name" value="EF_HAND_2"/>
    <property type="match status" value="1"/>
</dbReference>
<feature type="region of interest" description="Disordered" evidence="6">
    <location>
        <begin position="771"/>
        <end position="792"/>
    </location>
</feature>
<comment type="subcellular location">
    <subcellularLocation>
        <location evidence="1">Membrane</location>
        <topology evidence="1">Multi-pass membrane protein</topology>
    </subcellularLocation>
</comment>
<dbReference type="EMBL" id="CALNXK010000037">
    <property type="protein sequence ID" value="CAH3122359.1"/>
    <property type="molecule type" value="Genomic_DNA"/>
</dbReference>
<evidence type="ECO:0000313" key="9">
    <source>
        <dbReference type="EMBL" id="CAH3122359.1"/>
    </source>
</evidence>
<dbReference type="SUPFAM" id="SSF47473">
    <property type="entry name" value="EF-hand"/>
    <property type="match status" value="1"/>
</dbReference>
<feature type="transmembrane region" description="Helical" evidence="7">
    <location>
        <begin position="250"/>
        <end position="268"/>
    </location>
</feature>
<accession>A0ABN8NXM7</accession>
<sequence length="810" mass="94049">MAPDDGDALLKKVRAQHRSVSFITASELVNIDLEDESHRNEESELNETEILLAGILVNEARLGRNGYFQTSPKELRLYKVYNKPVFRGIVYFCAWLLLCLAFFEDPAVPGMGLPYWATMLLEYFCLFVFILRLFHVWCFAAGVKFWRDKKNVIFLSIIVLTFLDMIMYIIFKEAELPVHAVRWTRVFRPLFLVNISEGRQIRRAFRNIRKTLPEIANVLILLLLMIALFTLLGCKLFGKRNLKDIHGKPYFTNYLDVFFLLYVLTTTANNPDVMMPAYDNNPWSSLFFVIFIIVCMYIFVSIFLAVVYKNYRKHLKNEIRASVYRKRRQLKQAYDMLKVWCDEKWVITEQRWRTLLQEACPQWSPARVALLWQVLDDNNDGKIGKKDFLMAADVMNVKVIEVKDQVTLLERVIPKIYNSRVSAKIRVCICHKYFVYFFDLVIFANAIFIALERNDAEVLFLVLFNIEILLKLYTYGFKEFFSRYWNIFDFLVIGSATLALIIETSYESLQSSQGVLDFLMVLRVLRLVKIMGQIKRFQVVVGTVMQIGPAMGTYGAIMFVLYYMYAILGMELFGGLIKSESSYPSSDSNGTSEENEFCGNIKLNGSDFYADRYCNNNFNDILRSFKVLFDLMVVNQWHIITQGYVRVTNKFARIYFLSFHLFCVIVVLNIFVAFILEAFMLEYSFTHGKIETVFNKKIQEKGIGVGMCPVKDRAASILSLDDTDEVIKDQGSNGFTSVEHLALDTGLRFKMPSQQKKNADLLLQEMFEDELEEDDIGPKDVEDLDELDESEDIIEAQSKRRLTFQTVDAE</sequence>
<evidence type="ECO:0000256" key="1">
    <source>
        <dbReference type="ARBA" id="ARBA00004141"/>
    </source>
</evidence>
<feature type="transmembrane region" description="Helical" evidence="7">
    <location>
        <begin position="654"/>
        <end position="676"/>
    </location>
</feature>
<dbReference type="InterPro" id="IPR027359">
    <property type="entry name" value="Volt_channel_dom_sf"/>
</dbReference>
<evidence type="ECO:0000256" key="7">
    <source>
        <dbReference type="SAM" id="Phobius"/>
    </source>
</evidence>
<feature type="transmembrane region" description="Helical" evidence="7">
    <location>
        <begin position="288"/>
        <end position="308"/>
    </location>
</feature>
<organism evidence="9 10">
    <name type="scientific">Porites lobata</name>
    <dbReference type="NCBI Taxonomy" id="104759"/>
    <lineage>
        <taxon>Eukaryota</taxon>
        <taxon>Metazoa</taxon>
        <taxon>Cnidaria</taxon>
        <taxon>Anthozoa</taxon>
        <taxon>Hexacorallia</taxon>
        <taxon>Scleractinia</taxon>
        <taxon>Fungiina</taxon>
        <taxon>Poritidae</taxon>
        <taxon>Porites</taxon>
    </lineage>
</organism>
<feature type="domain" description="EF-hand" evidence="8">
    <location>
        <begin position="363"/>
        <end position="398"/>
    </location>
</feature>
<dbReference type="PANTHER" id="PTHR46726:SF1">
    <property type="entry name" value="TWO-PORE CALCIUM CHANNEL 3"/>
    <property type="match status" value="1"/>
</dbReference>
<dbReference type="PROSITE" id="PS00018">
    <property type="entry name" value="EF_HAND_1"/>
    <property type="match status" value="1"/>
</dbReference>
<evidence type="ECO:0000256" key="5">
    <source>
        <dbReference type="ARBA" id="ARBA00023136"/>
    </source>
</evidence>
<gene>
    <name evidence="9" type="ORF">PLOB_00029353</name>
</gene>
<evidence type="ECO:0000256" key="6">
    <source>
        <dbReference type="SAM" id="MobiDB-lite"/>
    </source>
</evidence>
<keyword evidence="2 7" id="KW-0812">Transmembrane</keyword>
<feature type="transmembrane region" description="Helical" evidence="7">
    <location>
        <begin position="484"/>
        <end position="502"/>
    </location>
</feature>
<feature type="transmembrane region" description="Helical" evidence="7">
    <location>
        <begin position="433"/>
        <end position="452"/>
    </location>
</feature>
<dbReference type="InterPro" id="IPR005821">
    <property type="entry name" value="Ion_trans_dom"/>
</dbReference>
<feature type="compositionally biased region" description="Acidic residues" evidence="6">
    <location>
        <begin position="782"/>
        <end position="792"/>
    </location>
</feature>
<evidence type="ECO:0000259" key="8">
    <source>
        <dbReference type="PROSITE" id="PS50222"/>
    </source>
</evidence>
<evidence type="ECO:0000256" key="3">
    <source>
        <dbReference type="ARBA" id="ARBA00022837"/>
    </source>
</evidence>
<feature type="transmembrane region" description="Helical" evidence="7">
    <location>
        <begin position="458"/>
        <end position="477"/>
    </location>
</feature>
<dbReference type="InterPro" id="IPR011992">
    <property type="entry name" value="EF-hand-dom_pair"/>
</dbReference>